<reference evidence="2 3" key="1">
    <citation type="submission" date="2020-02" db="EMBL/GenBank/DDBJ databases">
        <title>Draft genome sequence of Haematococcus lacustris strain NIES-144.</title>
        <authorList>
            <person name="Morimoto D."/>
            <person name="Nakagawa S."/>
            <person name="Yoshida T."/>
            <person name="Sawayama S."/>
        </authorList>
    </citation>
    <scope>NUCLEOTIDE SEQUENCE [LARGE SCALE GENOMIC DNA]</scope>
    <source>
        <strain evidence="2 3">NIES-144</strain>
    </source>
</reference>
<dbReference type="AlphaFoldDB" id="A0A699Z7R2"/>
<sequence length="349" mass="37273">MCDLDRCRSHCHCGVTCCQVYELGVVPRGLACLEVLEELALPSSCLPPAAVAGTAAAGPQSGLTGPSELVHSLELQPLAVKQHDASQQVTQHHHTLQMNAYMHVATILADAMGSDLQDMRMVYQAPTAVTVSASWKLVTRHGAVLCRMLTSDMACCLVYVALSLAGTQLLFNLLKTSIVMVGNTTYTPFCQLRERRPCTGLPSKGMHMSPSDVAKAVSAVLTRHHCITQVGCMNLKCTSKEKPAVCKYTSNTGNRCVALQVVGDASAARLALLGSSSSAWQSQPLSTRTACAPPWAGPEPASMLPQPGRRHAEEASAWAPTPWQGKAATPQQPCRMPPHHWGPPTLQPP</sequence>
<feature type="non-terminal residue" evidence="2">
    <location>
        <position position="349"/>
    </location>
</feature>
<comment type="caution">
    <text evidence="2">The sequence shown here is derived from an EMBL/GenBank/DDBJ whole genome shotgun (WGS) entry which is preliminary data.</text>
</comment>
<keyword evidence="3" id="KW-1185">Reference proteome</keyword>
<gene>
    <name evidence="2" type="ORF">HaLaN_11016</name>
</gene>
<evidence type="ECO:0000256" key="1">
    <source>
        <dbReference type="SAM" id="MobiDB-lite"/>
    </source>
</evidence>
<evidence type="ECO:0000313" key="2">
    <source>
        <dbReference type="EMBL" id="GFH14884.1"/>
    </source>
</evidence>
<dbReference type="EMBL" id="BLLF01000778">
    <property type="protein sequence ID" value="GFH14884.1"/>
    <property type="molecule type" value="Genomic_DNA"/>
</dbReference>
<feature type="region of interest" description="Disordered" evidence="1">
    <location>
        <begin position="289"/>
        <end position="349"/>
    </location>
</feature>
<name>A0A699Z7R2_HAELA</name>
<feature type="non-terminal residue" evidence="2">
    <location>
        <position position="1"/>
    </location>
</feature>
<evidence type="ECO:0000313" key="3">
    <source>
        <dbReference type="Proteomes" id="UP000485058"/>
    </source>
</evidence>
<accession>A0A699Z7R2</accession>
<dbReference type="Proteomes" id="UP000485058">
    <property type="component" value="Unassembled WGS sequence"/>
</dbReference>
<proteinExistence type="predicted"/>
<protein>
    <submittedName>
        <fullName evidence="2">Uncharacterized protein</fullName>
    </submittedName>
</protein>
<organism evidence="2 3">
    <name type="scientific">Haematococcus lacustris</name>
    <name type="common">Green alga</name>
    <name type="synonym">Haematococcus pluvialis</name>
    <dbReference type="NCBI Taxonomy" id="44745"/>
    <lineage>
        <taxon>Eukaryota</taxon>
        <taxon>Viridiplantae</taxon>
        <taxon>Chlorophyta</taxon>
        <taxon>core chlorophytes</taxon>
        <taxon>Chlorophyceae</taxon>
        <taxon>CS clade</taxon>
        <taxon>Chlamydomonadales</taxon>
        <taxon>Haematococcaceae</taxon>
        <taxon>Haematococcus</taxon>
    </lineage>
</organism>